<accession>A0A975YJP1</accession>
<dbReference type="Pfam" id="PF01594">
    <property type="entry name" value="AI-2E_transport"/>
    <property type="match status" value="1"/>
</dbReference>
<dbReference type="PANTHER" id="PTHR21716:SF67">
    <property type="entry name" value="TRANSPORT PROTEIN YDIK-RELATED"/>
    <property type="match status" value="1"/>
</dbReference>
<evidence type="ECO:0000256" key="6">
    <source>
        <dbReference type="ARBA" id="ARBA00022989"/>
    </source>
</evidence>
<keyword evidence="7 8" id="KW-0472">Membrane</keyword>
<evidence type="ECO:0000256" key="2">
    <source>
        <dbReference type="ARBA" id="ARBA00009773"/>
    </source>
</evidence>
<feature type="transmembrane region" description="Helical" evidence="8">
    <location>
        <begin position="113"/>
        <end position="132"/>
    </location>
</feature>
<name>A0A975YJP1_9PROT</name>
<comment type="similarity">
    <text evidence="2">Belongs to the autoinducer-2 exporter (AI-2E) (TC 2.A.86) family.</text>
</comment>
<dbReference type="EMBL" id="CP076448">
    <property type="protein sequence ID" value="QXM24985.1"/>
    <property type="molecule type" value="Genomic_DNA"/>
</dbReference>
<keyword evidence="6 8" id="KW-1133">Transmembrane helix</keyword>
<evidence type="ECO:0000256" key="5">
    <source>
        <dbReference type="ARBA" id="ARBA00022692"/>
    </source>
</evidence>
<keyword evidence="4" id="KW-1003">Cell membrane</keyword>
<evidence type="ECO:0000256" key="4">
    <source>
        <dbReference type="ARBA" id="ARBA00022475"/>
    </source>
</evidence>
<protein>
    <submittedName>
        <fullName evidence="9">AI-2E family transporter</fullName>
    </submittedName>
</protein>
<dbReference type="Proteomes" id="UP000694001">
    <property type="component" value="Chromosome"/>
</dbReference>
<dbReference type="PANTHER" id="PTHR21716">
    <property type="entry name" value="TRANSMEMBRANE PROTEIN"/>
    <property type="match status" value="1"/>
</dbReference>
<feature type="transmembrane region" description="Helical" evidence="8">
    <location>
        <begin position="49"/>
        <end position="69"/>
    </location>
</feature>
<dbReference type="AlphaFoldDB" id="A0A975YJP1"/>
<comment type="subcellular location">
    <subcellularLocation>
        <location evidence="1">Cell membrane</location>
        <topology evidence="1">Multi-pass membrane protein</topology>
    </subcellularLocation>
</comment>
<gene>
    <name evidence="9" type="ORF">KO353_01620</name>
</gene>
<keyword evidence="10" id="KW-1185">Reference proteome</keyword>
<proteinExistence type="inferred from homology"/>
<evidence type="ECO:0000313" key="9">
    <source>
        <dbReference type="EMBL" id="QXM24985.1"/>
    </source>
</evidence>
<dbReference type="GO" id="GO:0005886">
    <property type="term" value="C:plasma membrane"/>
    <property type="evidence" value="ECO:0007669"/>
    <property type="project" value="UniProtKB-SubCell"/>
</dbReference>
<feature type="transmembrane region" description="Helical" evidence="8">
    <location>
        <begin position="81"/>
        <end position="107"/>
    </location>
</feature>
<reference evidence="9" key="1">
    <citation type="submission" date="2021-06" db="EMBL/GenBank/DDBJ databases">
        <title>Elioraea tepida, sp. nov., a moderately thermophilic aerobic anoxygenic phototrophic bacterium isolated from an alkaline siliceous hot spring mat community in Yellowstone National Park, WY, USA.</title>
        <authorList>
            <person name="Saini M.K."/>
            <person name="Yoshida S."/>
            <person name="Sebastian A."/>
            <person name="Hirose S."/>
            <person name="Hara E."/>
            <person name="Tamaki H."/>
            <person name="Soulier N.T."/>
            <person name="Albert I."/>
            <person name="Hanada S."/>
            <person name="Bryant D.A."/>
            <person name="Tank M."/>
        </authorList>
    </citation>
    <scope>NUCLEOTIDE SEQUENCE</scope>
    <source>
        <strain evidence="9">MS-P2</strain>
    </source>
</reference>
<dbReference type="KEGG" id="elio:KO353_01620"/>
<keyword evidence="3" id="KW-0813">Transport</keyword>
<dbReference type="InterPro" id="IPR002549">
    <property type="entry name" value="AI-2E-like"/>
</dbReference>
<feature type="transmembrane region" description="Helical" evidence="8">
    <location>
        <begin position="144"/>
        <end position="175"/>
    </location>
</feature>
<evidence type="ECO:0000256" key="3">
    <source>
        <dbReference type="ARBA" id="ARBA00022448"/>
    </source>
</evidence>
<sequence>MQLLFALLVAFFLYRDGEALIERLRRVAERVGSDRALELLDLTGDTVRGVVWGLIGTGILQGVLAWRGFMIAGVPGAAVPGFMTVLLSIVQIGAPILWASAAAWLFAEGEPGWGLLMLIWGGVAVSSTDNVVRPWLISRGAKLPFLLIVLGVIGGLLAFGFLGLFLGPVLLAVAWRLVERWTQRTAAGEGVAGGGSLT</sequence>
<organism evidence="9 10">
    <name type="scientific">Elioraea tepida</name>
    <dbReference type="NCBI Taxonomy" id="2843330"/>
    <lineage>
        <taxon>Bacteria</taxon>
        <taxon>Pseudomonadati</taxon>
        <taxon>Pseudomonadota</taxon>
        <taxon>Alphaproteobacteria</taxon>
        <taxon>Acetobacterales</taxon>
        <taxon>Elioraeaceae</taxon>
        <taxon>Elioraea</taxon>
    </lineage>
</organism>
<evidence type="ECO:0000256" key="1">
    <source>
        <dbReference type="ARBA" id="ARBA00004651"/>
    </source>
</evidence>
<evidence type="ECO:0000256" key="7">
    <source>
        <dbReference type="ARBA" id="ARBA00023136"/>
    </source>
</evidence>
<evidence type="ECO:0000256" key="8">
    <source>
        <dbReference type="SAM" id="Phobius"/>
    </source>
</evidence>
<evidence type="ECO:0000313" key="10">
    <source>
        <dbReference type="Proteomes" id="UP000694001"/>
    </source>
</evidence>
<keyword evidence="5 8" id="KW-0812">Transmembrane</keyword>